<organism evidence="4 5">
    <name type="scientific">Cimex lectularius</name>
    <name type="common">Bed bug</name>
    <name type="synonym">Acanthia lectularia</name>
    <dbReference type="NCBI Taxonomy" id="79782"/>
    <lineage>
        <taxon>Eukaryota</taxon>
        <taxon>Metazoa</taxon>
        <taxon>Ecdysozoa</taxon>
        <taxon>Arthropoda</taxon>
        <taxon>Hexapoda</taxon>
        <taxon>Insecta</taxon>
        <taxon>Pterygota</taxon>
        <taxon>Neoptera</taxon>
        <taxon>Paraneoptera</taxon>
        <taxon>Hemiptera</taxon>
        <taxon>Heteroptera</taxon>
        <taxon>Panheteroptera</taxon>
        <taxon>Cimicomorpha</taxon>
        <taxon>Cimicidae</taxon>
        <taxon>Cimex</taxon>
    </lineage>
</organism>
<dbReference type="KEGG" id="clec:106670899"/>
<feature type="signal peptide" evidence="2">
    <location>
        <begin position="1"/>
        <end position="20"/>
    </location>
</feature>
<dbReference type="InterPro" id="IPR029058">
    <property type="entry name" value="AB_hydrolase_fold"/>
</dbReference>
<dbReference type="Proteomes" id="UP000494040">
    <property type="component" value="Unassembled WGS sequence"/>
</dbReference>
<reference evidence="4" key="1">
    <citation type="submission" date="2022-01" db="UniProtKB">
        <authorList>
            <consortium name="EnsemblMetazoa"/>
        </authorList>
    </citation>
    <scope>IDENTIFICATION</scope>
</reference>
<feature type="chain" id="PRO_5035273842" description="Carboxylesterase type B domain-containing protein" evidence="2">
    <location>
        <begin position="21"/>
        <end position="546"/>
    </location>
</feature>
<keyword evidence="5" id="KW-1185">Reference proteome</keyword>
<keyword evidence="1" id="KW-0325">Glycoprotein</keyword>
<evidence type="ECO:0000256" key="1">
    <source>
        <dbReference type="ARBA" id="ARBA00023180"/>
    </source>
</evidence>
<evidence type="ECO:0000259" key="3">
    <source>
        <dbReference type="Pfam" id="PF00135"/>
    </source>
</evidence>
<protein>
    <recommendedName>
        <fullName evidence="3">Carboxylesterase type B domain-containing protein</fullName>
    </recommendedName>
</protein>
<sequence length="546" mass="63662">MRAFVKTIVCMITIVWPTWAKSSIDHLYMKKLETANGVTYAAFEGIRYDQPRMGHDGFQRTFFFPIPVEKEKNLNRSVDCLQLNPANGQFVGQEDCQFLNVYTPMPFENRRMPVLIWIHGTAFPIGSSQGSIYNPKRFMDHEMVVVTMSYRHDILGFASFELKSFPGNYGLNDQRMAINWIMRYIHHFGGDPDRITLGGHGLGAAHALFHMKRGYFPGHRVVKRCIAISGTRYAPWALSYQKWTARKSYQMTRMLRCQHTSSTCISGTNYRTLVNNSNILMRYETEYLWETITWPYRPVLDEDYIKTNPWLDDQNHRNFSLLLGLNKHEGHLIKTFADERGWTQEQKDILVDTFFKLYHPVKLRFMKKVVQRIKEMYDNLGYKEDRVFPLTTDGYFFYPAMMEAENHTGPVQAFMFNFHSKLGVFGCAAPRPSSGVVHGDDLPYLFEMEGCPIAEKDNRIANKYVDMIARFVKDGDAQLKPYSEDKELFSITSAIRNPDEFASFDESIATRMRFWWKLDLYRIPVPQMNYGPFKLRTTVAPLDKQL</sequence>
<dbReference type="Gene3D" id="3.40.50.1820">
    <property type="entry name" value="alpha/beta hydrolase"/>
    <property type="match status" value="1"/>
</dbReference>
<dbReference type="OrthoDB" id="19653at2759"/>
<feature type="domain" description="Carboxylesterase type B" evidence="3">
    <location>
        <begin position="33"/>
        <end position="479"/>
    </location>
</feature>
<evidence type="ECO:0000256" key="2">
    <source>
        <dbReference type="SAM" id="SignalP"/>
    </source>
</evidence>
<dbReference type="SUPFAM" id="SSF53474">
    <property type="entry name" value="alpha/beta-Hydrolases"/>
    <property type="match status" value="1"/>
</dbReference>
<proteinExistence type="predicted"/>
<accession>A0A8I6S589</accession>
<name>A0A8I6S589_CIMLE</name>
<dbReference type="AlphaFoldDB" id="A0A8I6S589"/>
<dbReference type="EnsemblMetazoa" id="XM_014401568.2">
    <property type="protein sequence ID" value="XP_014257054.1"/>
    <property type="gene ID" value="LOC106670899"/>
</dbReference>
<dbReference type="Pfam" id="PF00135">
    <property type="entry name" value="COesterase"/>
    <property type="match status" value="1"/>
</dbReference>
<keyword evidence="2" id="KW-0732">Signal</keyword>
<evidence type="ECO:0000313" key="4">
    <source>
        <dbReference type="EnsemblMetazoa" id="XP_014257054.1"/>
    </source>
</evidence>
<dbReference type="InterPro" id="IPR002018">
    <property type="entry name" value="CarbesteraseB"/>
</dbReference>
<evidence type="ECO:0000313" key="5">
    <source>
        <dbReference type="Proteomes" id="UP000494040"/>
    </source>
</evidence>
<dbReference type="RefSeq" id="XP_014257054.1">
    <property type="nucleotide sequence ID" value="XM_014401568.2"/>
</dbReference>
<dbReference type="PANTHER" id="PTHR11559">
    <property type="entry name" value="CARBOXYLESTERASE"/>
    <property type="match status" value="1"/>
</dbReference>
<dbReference type="GeneID" id="106670899"/>
<dbReference type="InterPro" id="IPR050309">
    <property type="entry name" value="Type-B_Carboxylest/Lipase"/>
</dbReference>